<name>A0A0X3PQB1_SCHSO</name>
<protein>
    <submittedName>
        <fullName evidence="2">Uncharacterized protein K02A2.6</fullName>
    </submittedName>
</protein>
<reference evidence="2" key="1">
    <citation type="submission" date="2016-01" db="EMBL/GenBank/DDBJ databases">
        <title>Reference transcriptome for the parasite Schistocephalus solidus: insights into the molecular evolution of parasitism.</title>
        <authorList>
            <person name="Hebert F.O."/>
            <person name="Grambauer S."/>
            <person name="Barber I."/>
            <person name="Landry C.R."/>
            <person name="Aubin-Horth N."/>
        </authorList>
    </citation>
    <scope>NUCLEOTIDE SEQUENCE</scope>
</reference>
<feature type="region of interest" description="Disordered" evidence="1">
    <location>
        <begin position="112"/>
        <end position="142"/>
    </location>
</feature>
<dbReference type="EMBL" id="GEEE01009090">
    <property type="protein sequence ID" value="JAP54135.1"/>
    <property type="molecule type" value="Transcribed_RNA"/>
</dbReference>
<accession>A0A0X3PQB1</accession>
<sequence length="164" mass="18251">MGRKLRTIFHALVPTNVPSAQPTSSVSRSKLLIGMPVFVRENRAGFANWIEATEAAHRGSILFDVCVGDDTWVHHHNQIRRRHCSIATEPESLSLLPLDILLDTFAIPTDLPVSDPNDAPPSDVPLSVSVAGSPPSERKPLPRRCTNRVRRTTQLIQIDPRQKR</sequence>
<gene>
    <name evidence="2" type="primary">YRD6</name>
    <name evidence="2" type="ORF">TR136960</name>
</gene>
<dbReference type="AlphaFoldDB" id="A0A0X3PQB1"/>
<evidence type="ECO:0000256" key="1">
    <source>
        <dbReference type="SAM" id="MobiDB-lite"/>
    </source>
</evidence>
<organism evidence="2">
    <name type="scientific">Schistocephalus solidus</name>
    <name type="common">Tapeworm</name>
    <dbReference type="NCBI Taxonomy" id="70667"/>
    <lineage>
        <taxon>Eukaryota</taxon>
        <taxon>Metazoa</taxon>
        <taxon>Spiralia</taxon>
        <taxon>Lophotrochozoa</taxon>
        <taxon>Platyhelminthes</taxon>
        <taxon>Cestoda</taxon>
        <taxon>Eucestoda</taxon>
        <taxon>Diphyllobothriidea</taxon>
        <taxon>Diphyllobothriidae</taxon>
        <taxon>Schistocephalus</taxon>
    </lineage>
</organism>
<evidence type="ECO:0000313" key="2">
    <source>
        <dbReference type="EMBL" id="JAP54135.1"/>
    </source>
</evidence>
<proteinExistence type="predicted"/>